<organism evidence="1 2">
    <name type="scientific">Micromonospora narathiwatensis</name>
    <dbReference type="NCBI Taxonomy" id="299146"/>
    <lineage>
        <taxon>Bacteria</taxon>
        <taxon>Bacillati</taxon>
        <taxon>Actinomycetota</taxon>
        <taxon>Actinomycetes</taxon>
        <taxon>Micromonosporales</taxon>
        <taxon>Micromonosporaceae</taxon>
        <taxon>Micromonospora</taxon>
    </lineage>
</organism>
<keyword evidence="2" id="KW-1185">Reference proteome</keyword>
<dbReference type="Proteomes" id="UP000198765">
    <property type="component" value="Chromosome I"/>
</dbReference>
<dbReference type="AlphaFoldDB" id="A0A1A9A5B9"/>
<sequence>MTEEPFAVEPELLRGVARGLGDDAYRLARSLAGVPGLAVPADGWCAGVALAELEAATHRWCGALAARVATTAEAVRAAADGYEAADGRAARRLTGIPR</sequence>
<proteinExistence type="predicted"/>
<evidence type="ECO:0000313" key="2">
    <source>
        <dbReference type="Proteomes" id="UP000198765"/>
    </source>
</evidence>
<accession>A0A1A9A5B9</accession>
<dbReference type="OrthoDB" id="3403967at2"/>
<gene>
    <name evidence="1" type="ORF">GA0070621_4035</name>
</gene>
<dbReference type="RefSeq" id="WP_091198185.1">
    <property type="nucleotide sequence ID" value="NZ_LT594324.1"/>
</dbReference>
<name>A0A1A9A5B9_9ACTN</name>
<evidence type="ECO:0000313" key="1">
    <source>
        <dbReference type="EMBL" id="SBT51376.1"/>
    </source>
</evidence>
<dbReference type="PATRIC" id="fig|299146.4.peg.4174"/>
<protein>
    <submittedName>
        <fullName evidence="1">Excreted virulence factor EspC, type VII ESX diderm</fullName>
    </submittedName>
</protein>
<reference evidence="1 2" key="1">
    <citation type="submission" date="2016-06" db="EMBL/GenBank/DDBJ databases">
        <authorList>
            <person name="Kjaerup R.B."/>
            <person name="Dalgaard T.S."/>
            <person name="Juul-Madsen H.R."/>
        </authorList>
    </citation>
    <scope>NUCLEOTIDE SEQUENCE [LARGE SCALE GENOMIC DNA]</scope>
    <source>
        <strain evidence="1 2">DSM 45248</strain>
    </source>
</reference>
<dbReference type="EMBL" id="LT594324">
    <property type="protein sequence ID" value="SBT51376.1"/>
    <property type="molecule type" value="Genomic_DNA"/>
</dbReference>